<accession>A0A5A7PLL9</accession>
<comment type="caution">
    <text evidence="1">The sequence shown here is derived from an EMBL/GenBank/DDBJ whole genome shotgun (WGS) entry which is preliminary data.</text>
</comment>
<reference evidence="2" key="1">
    <citation type="journal article" date="2019" name="Curr. Biol.">
        <title>Genome Sequence of Striga asiatica Provides Insight into the Evolution of Plant Parasitism.</title>
        <authorList>
            <person name="Yoshida S."/>
            <person name="Kim S."/>
            <person name="Wafula E.K."/>
            <person name="Tanskanen J."/>
            <person name="Kim Y.M."/>
            <person name="Honaas L."/>
            <person name="Yang Z."/>
            <person name="Spallek T."/>
            <person name="Conn C.E."/>
            <person name="Ichihashi Y."/>
            <person name="Cheong K."/>
            <person name="Cui S."/>
            <person name="Der J.P."/>
            <person name="Gundlach H."/>
            <person name="Jiao Y."/>
            <person name="Hori C."/>
            <person name="Ishida J.K."/>
            <person name="Kasahara H."/>
            <person name="Kiba T."/>
            <person name="Kim M.S."/>
            <person name="Koo N."/>
            <person name="Laohavisit A."/>
            <person name="Lee Y.H."/>
            <person name="Lumba S."/>
            <person name="McCourt P."/>
            <person name="Mortimer J.C."/>
            <person name="Mutuku J.M."/>
            <person name="Nomura T."/>
            <person name="Sasaki-Sekimoto Y."/>
            <person name="Seto Y."/>
            <person name="Wang Y."/>
            <person name="Wakatake T."/>
            <person name="Sakakibara H."/>
            <person name="Demura T."/>
            <person name="Yamaguchi S."/>
            <person name="Yoneyama K."/>
            <person name="Manabe R.I."/>
            <person name="Nelson D.C."/>
            <person name="Schulman A.H."/>
            <person name="Timko M.P."/>
            <person name="dePamphilis C.W."/>
            <person name="Choi D."/>
            <person name="Shirasu K."/>
        </authorList>
    </citation>
    <scope>NUCLEOTIDE SEQUENCE [LARGE SCALE GENOMIC DNA]</scope>
    <source>
        <strain evidence="2">cv. UVA1</strain>
    </source>
</reference>
<protein>
    <submittedName>
        <fullName evidence="1">Capsular exopolysaccharide family protein</fullName>
    </submittedName>
</protein>
<evidence type="ECO:0000313" key="1">
    <source>
        <dbReference type="EMBL" id="GER33511.1"/>
    </source>
</evidence>
<evidence type="ECO:0000313" key="2">
    <source>
        <dbReference type="Proteomes" id="UP000325081"/>
    </source>
</evidence>
<name>A0A5A7PLL9_STRAF</name>
<dbReference type="AlphaFoldDB" id="A0A5A7PLL9"/>
<sequence>MIEQFLDMVPSGLSTKASTWYSDSLLGYILTCSYGTPKHKHKERDLKGMTRLATHELQSALENRTRVPKRRRPISPSLTAVVILPHHQVQQLRRHPYSISMHSPEK</sequence>
<gene>
    <name evidence="1" type="ORF">STAS_09653</name>
</gene>
<dbReference type="EMBL" id="BKCP01004739">
    <property type="protein sequence ID" value="GER33511.1"/>
    <property type="molecule type" value="Genomic_DNA"/>
</dbReference>
<keyword evidence="2" id="KW-1185">Reference proteome</keyword>
<proteinExistence type="predicted"/>
<dbReference type="Proteomes" id="UP000325081">
    <property type="component" value="Unassembled WGS sequence"/>
</dbReference>
<organism evidence="1 2">
    <name type="scientific">Striga asiatica</name>
    <name type="common">Asiatic witchweed</name>
    <name type="synonym">Buchnera asiatica</name>
    <dbReference type="NCBI Taxonomy" id="4170"/>
    <lineage>
        <taxon>Eukaryota</taxon>
        <taxon>Viridiplantae</taxon>
        <taxon>Streptophyta</taxon>
        <taxon>Embryophyta</taxon>
        <taxon>Tracheophyta</taxon>
        <taxon>Spermatophyta</taxon>
        <taxon>Magnoliopsida</taxon>
        <taxon>eudicotyledons</taxon>
        <taxon>Gunneridae</taxon>
        <taxon>Pentapetalae</taxon>
        <taxon>asterids</taxon>
        <taxon>lamiids</taxon>
        <taxon>Lamiales</taxon>
        <taxon>Orobanchaceae</taxon>
        <taxon>Buchnereae</taxon>
        <taxon>Striga</taxon>
    </lineage>
</organism>